<dbReference type="Proteomes" id="UP000813444">
    <property type="component" value="Unassembled WGS sequence"/>
</dbReference>
<reference evidence="2" key="1">
    <citation type="journal article" date="2021" name="Nat. Commun.">
        <title>Genetic determinants of endophytism in the Arabidopsis root mycobiome.</title>
        <authorList>
            <person name="Mesny F."/>
            <person name="Miyauchi S."/>
            <person name="Thiergart T."/>
            <person name="Pickel B."/>
            <person name="Atanasova L."/>
            <person name="Karlsson M."/>
            <person name="Huettel B."/>
            <person name="Barry K.W."/>
            <person name="Haridas S."/>
            <person name="Chen C."/>
            <person name="Bauer D."/>
            <person name="Andreopoulos W."/>
            <person name="Pangilinan J."/>
            <person name="LaButti K."/>
            <person name="Riley R."/>
            <person name="Lipzen A."/>
            <person name="Clum A."/>
            <person name="Drula E."/>
            <person name="Henrissat B."/>
            <person name="Kohler A."/>
            <person name="Grigoriev I.V."/>
            <person name="Martin F.M."/>
            <person name="Hacquard S."/>
        </authorList>
    </citation>
    <scope>NUCLEOTIDE SEQUENCE</scope>
    <source>
        <strain evidence="2">MPI-CAGE-CH-0235</strain>
    </source>
</reference>
<dbReference type="OrthoDB" id="3061561at2759"/>
<dbReference type="PANTHER" id="PTHR35043">
    <property type="entry name" value="TRANSCRIPTION FACTOR DOMAIN-CONTAINING PROTEIN"/>
    <property type="match status" value="1"/>
</dbReference>
<keyword evidence="1" id="KW-0472">Membrane</keyword>
<comment type="caution">
    <text evidence="2">The sequence shown here is derived from an EMBL/GenBank/DDBJ whole genome shotgun (WGS) entry which is preliminary data.</text>
</comment>
<dbReference type="PANTHER" id="PTHR35043:SF7">
    <property type="entry name" value="TRANSCRIPTION FACTOR DOMAIN-CONTAINING PROTEIN"/>
    <property type="match status" value="1"/>
</dbReference>
<dbReference type="EMBL" id="JAGPNK010000025">
    <property type="protein sequence ID" value="KAH7304179.1"/>
    <property type="molecule type" value="Genomic_DNA"/>
</dbReference>
<name>A0A8K0SEE2_9HYPO</name>
<evidence type="ECO:0000313" key="3">
    <source>
        <dbReference type="Proteomes" id="UP000813444"/>
    </source>
</evidence>
<organism evidence="2 3">
    <name type="scientific">Stachybotrys elegans</name>
    <dbReference type="NCBI Taxonomy" id="80388"/>
    <lineage>
        <taxon>Eukaryota</taxon>
        <taxon>Fungi</taxon>
        <taxon>Dikarya</taxon>
        <taxon>Ascomycota</taxon>
        <taxon>Pezizomycotina</taxon>
        <taxon>Sordariomycetes</taxon>
        <taxon>Hypocreomycetidae</taxon>
        <taxon>Hypocreales</taxon>
        <taxon>Stachybotryaceae</taxon>
        <taxon>Stachybotrys</taxon>
    </lineage>
</organism>
<keyword evidence="3" id="KW-1185">Reference proteome</keyword>
<dbReference type="AlphaFoldDB" id="A0A8K0SEE2"/>
<keyword evidence="1" id="KW-0812">Transmembrane</keyword>
<accession>A0A8K0SEE2</accession>
<proteinExistence type="predicted"/>
<gene>
    <name evidence="2" type="ORF">B0I35DRAFT_445643</name>
</gene>
<feature type="transmembrane region" description="Helical" evidence="1">
    <location>
        <begin position="451"/>
        <end position="473"/>
    </location>
</feature>
<feature type="transmembrane region" description="Helical" evidence="1">
    <location>
        <begin position="12"/>
        <end position="34"/>
    </location>
</feature>
<evidence type="ECO:0000256" key="1">
    <source>
        <dbReference type="SAM" id="Phobius"/>
    </source>
</evidence>
<sequence length="538" mass="60483">METTNWQSEPDGRGTFSLISSCIITLVFCVWSALHLNVPPPNTSSKRRALEKTYWVIYGIFAPELVVATAASQYIAARWLLREIEKDNEYKKQKTAESESEIWAMTQCFNAVMGGLTVTIPQGRFTLSAEGARLLSFIDALPTVTASQIQDKSKADGLAKSVVCIQAAWMMAQVITRLISGLPVSLLEINTCGHVICALFLYLLWWNKPLDLQDPLILEDSAFEEMLPFMFTSSQIGADSKTGISKVRCLRYVGPAEVDQPQELRQDSTLIYSEISIGSTGLGNLSEFLGRKASFGGKDRTYLFKVCEGEISSQCLSYFADEYQCLRLRHGEVYCRQFMATQQVSGGHFSTEYLSLIIKGADRIWTELAARPSYARYYFTASPTIKSYYIGETDYLIKSAPNFPSLTNLSLGQVNISRDTLRYVFGFTAMAYGSLHLSGWNHHFPSRAERMLWVVSSITIAGSGMVLWAFFAIRKVLRKTPPVQDKPDPVLKWVYYGIIFVLVLVRVFLVVEAFISLRNAPTLLYTTPEWSDFFPHLS</sequence>
<feature type="transmembrane region" description="Helical" evidence="1">
    <location>
        <begin position="493"/>
        <end position="515"/>
    </location>
</feature>
<keyword evidence="1" id="KW-1133">Transmembrane helix</keyword>
<feature type="transmembrane region" description="Helical" evidence="1">
    <location>
        <begin position="54"/>
        <end position="76"/>
    </location>
</feature>
<protein>
    <submittedName>
        <fullName evidence="2">Uncharacterized protein</fullName>
    </submittedName>
</protein>
<evidence type="ECO:0000313" key="2">
    <source>
        <dbReference type="EMBL" id="KAH7304179.1"/>
    </source>
</evidence>